<comment type="caution">
    <text evidence="1">The sequence shown here is derived from an EMBL/GenBank/DDBJ whole genome shotgun (WGS) entry which is preliminary data.</text>
</comment>
<dbReference type="EMBL" id="CAJPDT010000017">
    <property type="protein sequence ID" value="CAF9916664.1"/>
    <property type="molecule type" value="Genomic_DNA"/>
</dbReference>
<dbReference type="Proteomes" id="UP000664534">
    <property type="component" value="Unassembled WGS sequence"/>
</dbReference>
<organism evidence="1 2">
    <name type="scientific">Imshaugia aleurites</name>
    <dbReference type="NCBI Taxonomy" id="172621"/>
    <lineage>
        <taxon>Eukaryota</taxon>
        <taxon>Fungi</taxon>
        <taxon>Dikarya</taxon>
        <taxon>Ascomycota</taxon>
        <taxon>Pezizomycotina</taxon>
        <taxon>Lecanoromycetes</taxon>
        <taxon>OSLEUM clade</taxon>
        <taxon>Lecanoromycetidae</taxon>
        <taxon>Lecanorales</taxon>
        <taxon>Lecanorineae</taxon>
        <taxon>Parmeliaceae</taxon>
        <taxon>Imshaugia</taxon>
    </lineage>
</organism>
<reference evidence="1" key="1">
    <citation type="submission" date="2021-03" db="EMBL/GenBank/DDBJ databases">
        <authorList>
            <person name="Tagirdzhanova G."/>
        </authorList>
    </citation>
    <scope>NUCLEOTIDE SEQUENCE</scope>
</reference>
<name>A0A8H3F432_9LECA</name>
<keyword evidence="2" id="KW-1185">Reference proteome</keyword>
<proteinExistence type="predicted"/>
<sequence length="124" mass="14539">MPEFQKVSLDGPEPVLFTGEMIFRDMFKDYDELRNLQETADLLAHAEDWPELYNEEQLAKNEVPIYSGVYIEDMFVHFDLSRDAASKIKNCKIFMTNTSYHEALFSRSNEVMKQLFALRDDTVD</sequence>
<dbReference type="SUPFAM" id="SSF53474">
    <property type="entry name" value="alpha/beta-Hydrolases"/>
    <property type="match status" value="1"/>
</dbReference>
<accession>A0A8H3F432</accession>
<gene>
    <name evidence="1" type="ORF">IMSHALPRED_003260</name>
</gene>
<dbReference type="AlphaFoldDB" id="A0A8H3F432"/>
<evidence type="ECO:0000313" key="2">
    <source>
        <dbReference type="Proteomes" id="UP000664534"/>
    </source>
</evidence>
<protein>
    <submittedName>
        <fullName evidence="1">Uncharacterized protein</fullName>
    </submittedName>
</protein>
<dbReference type="InterPro" id="IPR029058">
    <property type="entry name" value="AB_hydrolase_fold"/>
</dbReference>
<dbReference type="OrthoDB" id="1898734at2759"/>
<evidence type="ECO:0000313" key="1">
    <source>
        <dbReference type="EMBL" id="CAF9916664.1"/>
    </source>
</evidence>